<sequence>MRVPFLCVEENISYGTRALRGSAYDAIHFLHGRDGGVWHPTSVMTKGGGRVTMTEDGCGSHDVNAGVRVRVAKMSRRS</sequence>
<gene>
    <name evidence="1" type="ORF">HMPREF1316_1276</name>
</gene>
<dbReference type="AlphaFoldDB" id="U2TK28"/>
<proteinExistence type="predicted"/>
<comment type="caution">
    <text evidence="1">The sequence shown here is derived from an EMBL/GenBank/DDBJ whole genome shotgun (WGS) entry which is preliminary data.</text>
</comment>
<dbReference type="Proteomes" id="UP000016638">
    <property type="component" value="Unassembled WGS sequence"/>
</dbReference>
<reference evidence="1 2" key="1">
    <citation type="submission" date="2013-08" db="EMBL/GenBank/DDBJ databases">
        <authorList>
            <person name="Durkin A.S."/>
            <person name="Haft D.R."/>
            <person name="McCorrison J."/>
            <person name="Torralba M."/>
            <person name="Gillis M."/>
            <person name="Haft D.H."/>
            <person name="Methe B."/>
            <person name="Sutton G."/>
            <person name="Nelson K.E."/>
        </authorList>
    </citation>
    <scope>NUCLEOTIDE SEQUENCE [LARGE SCALE GENOMIC DNA]</scope>
    <source>
        <strain evidence="1 2">F0195</strain>
    </source>
</reference>
<evidence type="ECO:0000313" key="1">
    <source>
        <dbReference type="EMBL" id="ERL06553.1"/>
    </source>
</evidence>
<protein>
    <submittedName>
        <fullName evidence="1">Uncharacterized protein</fullName>
    </submittedName>
</protein>
<dbReference type="EMBL" id="AWEZ01000064">
    <property type="protein sequence ID" value="ERL06553.1"/>
    <property type="molecule type" value="Genomic_DNA"/>
</dbReference>
<keyword evidence="2" id="KW-1185">Reference proteome</keyword>
<evidence type="ECO:0000313" key="2">
    <source>
        <dbReference type="Proteomes" id="UP000016638"/>
    </source>
</evidence>
<dbReference type="STRING" id="1125712.HMPREF1316_1276"/>
<accession>U2TK28</accession>
<name>U2TK28_9ACTN</name>
<organism evidence="1 2">
    <name type="scientific">Olsenella profusa F0195</name>
    <dbReference type="NCBI Taxonomy" id="1125712"/>
    <lineage>
        <taxon>Bacteria</taxon>
        <taxon>Bacillati</taxon>
        <taxon>Actinomycetota</taxon>
        <taxon>Coriobacteriia</taxon>
        <taxon>Coriobacteriales</taxon>
        <taxon>Atopobiaceae</taxon>
        <taxon>Olsenella</taxon>
    </lineage>
</organism>